<name>A0ABQ3ZJ36_9ACTN</name>
<dbReference type="Proteomes" id="UP000603200">
    <property type="component" value="Unassembled WGS sequence"/>
</dbReference>
<sequence length="202" mass="22450">MNSLTPILALTGVIVGAALSYFFTFMAEQRREQWALGREWRERKLQAYGQYVSCVKRMRDIAERIAASVQLDDHAPPLQREAGLEPLAEANMARSSSFETVNLIGGSNVVAAGQELNRAIWRIEWFARGLLDDTDRDGWAKAFDDYFTAINGFHRAARADLGVSGEFSPRAAQPSPRLGYENARRPEIEDPPTIPVTADPPG</sequence>
<feature type="transmembrane region" description="Helical" evidence="2">
    <location>
        <begin position="6"/>
        <end position="27"/>
    </location>
</feature>
<evidence type="ECO:0000313" key="4">
    <source>
        <dbReference type="Proteomes" id="UP000603200"/>
    </source>
</evidence>
<dbReference type="EMBL" id="BOMN01000016">
    <property type="protein sequence ID" value="GIE18232.1"/>
    <property type="molecule type" value="Genomic_DNA"/>
</dbReference>
<gene>
    <name evidence="3" type="ORF">Ahu01nite_013340</name>
</gene>
<evidence type="ECO:0000256" key="1">
    <source>
        <dbReference type="SAM" id="MobiDB-lite"/>
    </source>
</evidence>
<evidence type="ECO:0008006" key="5">
    <source>
        <dbReference type="Google" id="ProtNLM"/>
    </source>
</evidence>
<feature type="region of interest" description="Disordered" evidence="1">
    <location>
        <begin position="166"/>
        <end position="202"/>
    </location>
</feature>
<keyword evidence="2" id="KW-1133">Transmembrane helix</keyword>
<accession>A0ABQ3ZJ36</accession>
<feature type="compositionally biased region" description="Pro residues" evidence="1">
    <location>
        <begin position="192"/>
        <end position="202"/>
    </location>
</feature>
<evidence type="ECO:0000256" key="2">
    <source>
        <dbReference type="SAM" id="Phobius"/>
    </source>
</evidence>
<keyword evidence="2" id="KW-0812">Transmembrane</keyword>
<comment type="caution">
    <text evidence="3">The sequence shown here is derived from an EMBL/GenBank/DDBJ whole genome shotgun (WGS) entry which is preliminary data.</text>
</comment>
<organism evidence="3 4">
    <name type="scientific">Winogradskya humida</name>
    <dbReference type="NCBI Taxonomy" id="113566"/>
    <lineage>
        <taxon>Bacteria</taxon>
        <taxon>Bacillati</taxon>
        <taxon>Actinomycetota</taxon>
        <taxon>Actinomycetes</taxon>
        <taxon>Micromonosporales</taxon>
        <taxon>Micromonosporaceae</taxon>
        <taxon>Winogradskya</taxon>
    </lineage>
</organism>
<protein>
    <recommendedName>
        <fullName evidence="5">LemA protein</fullName>
    </recommendedName>
</protein>
<dbReference type="RefSeq" id="WP_203835506.1">
    <property type="nucleotide sequence ID" value="NZ_BAAATV010000004.1"/>
</dbReference>
<evidence type="ECO:0000313" key="3">
    <source>
        <dbReference type="EMBL" id="GIE18232.1"/>
    </source>
</evidence>
<proteinExistence type="predicted"/>
<keyword evidence="2" id="KW-0472">Membrane</keyword>
<reference evidence="3 4" key="1">
    <citation type="submission" date="2021-01" db="EMBL/GenBank/DDBJ databases">
        <title>Whole genome shotgun sequence of Actinoplanes humidus NBRC 14915.</title>
        <authorList>
            <person name="Komaki H."/>
            <person name="Tamura T."/>
        </authorList>
    </citation>
    <scope>NUCLEOTIDE SEQUENCE [LARGE SCALE GENOMIC DNA]</scope>
    <source>
        <strain evidence="3 4">NBRC 14915</strain>
    </source>
</reference>
<keyword evidence="4" id="KW-1185">Reference proteome</keyword>